<keyword evidence="3" id="KW-1185">Reference proteome</keyword>
<comment type="caution">
    <text evidence="2">The sequence shown here is derived from an EMBL/GenBank/DDBJ whole genome shotgun (WGS) entry which is preliminary data.</text>
</comment>
<dbReference type="InterPro" id="IPR006059">
    <property type="entry name" value="SBP"/>
</dbReference>
<feature type="chain" id="PRO_5038380453" evidence="1">
    <location>
        <begin position="22"/>
        <end position="559"/>
    </location>
</feature>
<protein>
    <submittedName>
        <fullName evidence="2">Extracellular solute-binding protein</fullName>
    </submittedName>
</protein>
<keyword evidence="1" id="KW-0732">Signal</keyword>
<dbReference type="SUPFAM" id="SSF53850">
    <property type="entry name" value="Periplasmic binding protein-like II"/>
    <property type="match status" value="1"/>
</dbReference>
<evidence type="ECO:0000256" key="1">
    <source>
        <dbReference type="SAM" id="SignalP"/>
    </source>
</evidence>
<dbReference type="RefSeq" id="WP_153496681.1">
    <property type="nucleotide sequence ID" value="NZ_CBCRWP010000010.1"/>
</dbReference>
<evidence type="ECO:0000313" key="2">
    <source>
        <dbReference type="EMBL" id="MQW40016.1"/>
    </source>
</evidence>
<dbReference type="PROSITE" id="PS51257">
    <property type="entry name" value="PROKAR_LIPOPROTEIN"/>
    <property type="match status" value="1"/>
</dbReference>
<organism evidence="2 3">
    <name type="scientific">Lactococcus hircilactis</name>
    <dbReference type="NCBI Taxonomy" id="1494462"/>
    <lineage>
        <taxon>Bacteria</taxon>
        <taxon>Bacillati</taxon>
        <taxon>Bacillota</taxon>
        <taxon>Bacilli</taxon>
        <taxon>Lactobacillales</taxon>
        <taxon>Streptococcaceae</taxon>
        <taxon>Lactococcus</taxon>
    </lineage>
</organism>
<proteinExistence type="predicted"/>
<dbReference type="AlphaFoldDB" id="A0A7X1Z8X2"/>
<evidence type="ECO:0000313" key="3">
    <source>
        <dbReference type="Proteomes" id="UP000439550"/>
    </source>
</evidence>
<dbReference type="Gene3D" id="3.40.190.10">
    <property type="entry name" value="Periplasmic binding protein-like II"/>
    <property type="match status" value="2"/>
</dbReference>
<dbReference type="OrthoDB" id="9787283at2"/>
<feature type="signal peptide" evidence="1">
    <location>
        <begin position="1"/>
        <end position="21"/>
    </location>
</feature>
<accession>A0A7X1Z8X2</accession>
<reference evidence="2 3" key="1">
    <citation type="submission" date="2019-10" db="EMBL/GenBank/DDBJ databases">
        <authorList>
            <person name="Dong K."/>
        </authorList>
    </citation>
    <scope>NUCLEOTIDE SEQUENCE [LARGE SCALE GENOMIC DNA]</scope>
    <source>
        <strain evidence="2 3">DSM 28960</strain>
    </source>
</reference>
<dbReference type="EMBL" id="WITJ01000011">
    <property type="protein sequence ID" value="MQW40016.1"/>
    <property type="molecule type" value="Genomic_DNA"/>
</dbReference>
<dbReference type="Proteomes" id="UP000439550">
    <property type="component" value="Unassembled WGS sequence"/>
</dbReference>
<name>A0A7X1Z8X2_9LACT</name>
<gene>
    <name evidence="2" type="ORF">GHI93_08755</name>
</gene>
<sequence length="559" mass="61152">MKTNKVILVGATILATLSLCACGNSSTASDHLNQLTKNAKDVSKTGLPIVKNKLNLSMFAPGSGTSDYSKMAFLKDYSQQTNISFKYTTPPSADIATKLNLALASGDIPGVIFASALSNAQAIQYGGSTLIPLEKYIDAGYMPNLKKILAHYPDVRKSITTPDGHIYTLPALGNEYNLQDSKFAKQPQLYEGSLWFNGAWLKKLNLQVPKTTDQLYTVLYDFKTKDPNGNGKQDEIPLSSTGLPSLRNWIMNAFGVMAQEQQVNQKGKVTYGATTNGYRQYLLFMNKLYSNGLLDKQIFSQSDDQKKAKAAANTLGTYTDWFSYFTSGKTPQQAILDPMAAPMTSDPSKKAAFAATDGITNGAFALTTKCINPAAALRWVDYFYSNAGSQALNIGPDQSKGGYWHWATNKKGEKVHVLNKGIDPANSEQARSAVTPDYGTQPPKVNAQTPLVLANENDPEQPDAFSTFINQEVASKIGPAEVVAWPTLYMSKTQQNELGSTMQTDLLTYVQQMEAKFITGQTKLTAATWKSYLNTLKGIGVDKYVAVQQKAYDTWKNTK</sequence>
<dbReference type="Pfam" id="PF13416">
    <property type="entry name" value="SBP_bac_8"/>
    <property type="match status" value="1"/>
</dbReference>